<gene>
    <name evidence="3" type="ORF">FIL88_12130</name>
</gene>
<dbReference type="InterPro" id="IPR000253">
    <property type="entry name" value="FHA_dom"/>
</dbReference>
<dbReference type="OrthoDB" id="370565at2"/>
<dbReference type="EMBL" id="VICH01000008">
    <property type="protein sequence ID" value="TQV66836.1"/>
    <property type="molecule type" value="Genomic_DNA"/>
</dbReference>
<dbReference type="CDD" id="cd00060">
    <property type="entry name" value="FHA"/>
    <property type="match status" value="1"/>
</dbReference>
<dbReference type="SUPFAM" id="SSF49879">
    <property type="entry name" value="SMAD/FHA domain"/>
    <property type="match status" value="1"/>
</dbReference>
<evidence type="ECO:0000313" key="3">
    <source>
        <dbReference type="EMBL" id="TQV66836.1"/>
    </source>
</evidence>
<feature type="compositionally biased region" description="Acidic residues" evidence="1">
    <location>
        <begin position="20"/>
        <end position="37"/>
    </location>
</feature>
<dbReference type="Proteomes" id="UP000315816">
    <property type="component" value="Unassembled WGS sequence"/>
</dbReference>
<comment type="caution">
    <text evidence="3">The sequence shown here is derived from an EMBL/GenBank/DDBJ whole genome shotgun (WGS) entry which is preliminary data.</text>
</comment>
<proteinExistence type="predicted"/>
<dbReference type="Gene3D" id="2.60.200.20">
    <property type="match status" value="1"/>
</dbReference>
<organism evidence="3 4">
    <name type="scientific">Aliiroseovarius halocynthiae</name>
    <dbReference type="NCBI Taxonomy" id="985055"/>
    <lineage>
        <taxon>Bacteria</taxon>
        <taxon>Pseudomonadati</taxon>
        <taxon>Pseudomonadota</taxon>
        <taxon>Alphaproteobacteria</taxon>
        <taxon>Rhodobacterales</taxon>
        <taxon>Paracoccaceae</taxon>
        <taxon>Aliiroseovarius</taxon>
    </lineage>
</organism>
<reference evidence="3 4" key="1">
    <citation type="submission" date="2019-06" db="EMBL/GenBank/DDBJ databases">
        <title>A novel species of marine bacteria.</title>
        <authorList>
            <person name="Wang Y."/>
        </authorList>
    </citation>
    <scope>NUCLEOTIDE SEQUENCE [LARGE SCALE GENOMIC DNA]</scope>
    <source>
        <strain evidence="3 4">MA1-10</strain>
    </source>
</reference>
<evidence type="ECO:0000259" key="2">
    <source>
        <dbReference type="Pfam" id="PF00498"/>
    </source>
</evidence>
<evidence type="ECO:0000313" key="4">
    <source>
        <dbReference type="Proteomes" id="UP000315816"/>
    </source>
</evidence>
<feature type="region of interest" description="Disordered" evidence="1">
    <location>
        <begin position="1"/>
        <end position="38"/>
    </location>
</feature>
<dbReference type="RefSeq" id="WP_142854133.1">
    <property type="nucleotide sequence ID" value="NZ_FXWW01000004.1"/>
</dbReference>
<feature type="domain" description="FHA" evidence="2">
    <location>
        <begin position="251"/>
        <end position="317"/>
    </location>
</feature>
<protein>
    <submittedName>
        <fullName evidence="3">FHA domain-containing protein</fullName>
    </submittedName>
</protein>
<dbReference type="AlphaFoldDB" id="A0A545SPP7"/>
<sequence>MFKYKSPLSRLLEGNTKTEDQDDALEEERNEAEEEPIADLNALRQVLAGGNQAAEAKEEPAEITAPERAAVAEVKAEDITPVTVEEDIAEVEATAAQTEDAGVDVIVNTILAEDVPNSAGPSIALTEPTGIAEIAPIKVEAAPADAEIEPEEIAEPEPVAVTEPVVEPVPAATPTQAPAAEAEAKIDRSERVKTTFLGFERPDAHVQDSMEAAPVSKREVDQNSFPVGWLVITEGPGRGTSFSLIEGLAQLGRNDDQAIQLDFGDNGISRAGHAVVAYNTEDRTCYLGHGGKANLVRLNGGPVLSTVPLSNGDMIRISDTTLRFVTFCGDNFDWQDK</sequence>
<dbReference type="Pfam" id="PF00498">
    <property type="entry name" value="FHA"/>
    <property type="match status" value="1"/>
</dbReference>
<accession>A0A545SPP7</accession>
<dbReference type="InterPro" id="IPR008984">
    <property type="entry name" value="SMAD_FHA_dom_sf"/>
</dbReference>
<evidence type="ECO:0000256" key="1">
    <source>
        <dbReference type="SAM" id="MobiDB-lite"/>
    </source>
</evidence>
<keyword evidence="4" id="KW-1185">Reference proteome</keyword>
<name>A0A545SPP7_9RHOB</name>